<dbReference type="InterPro" id="IPR052895">
    <property type="entry name" value="HetReg/Transcr_Mod"/>
</dbReference>
<gene>
    <name evidence="2" type="ORF">K431DRAFT_288570</name>
</gene>
<dbReference type="OrthoDB" id="5386682at2759"/>
<dbReference type="Pfam" id="PF06985">
    <property type="entry name" value="HET"/>
    <property type="match status" value="1"/>
</dbReference>
<comment type="caution">
    <text evidence="2">The sequence shown here is derived from an EMBL/GenBank/DDBJ whole genome shotgun (WGS) entry which is preliminary data.</text>
</comment>
<evidence type="ECO:0000313" key="3">
    <source>
        <dbReference type="Proteomes" id="UP000799441"/>
    </source>
</evidence>
<keyword evidence="3" id="KW-1185">Reference proteome</keyword>
<evidence type="ECO:0000313" key="2">
    <source>
        <dbReference type="EMBL" id="KAF2717438.1"/>
    </source>
</evidence>
<evidence type="ECO:0000259" key="1">
    <source>
        <dbReference type="Pfam" id="PF06985"/>
    </source>
</evidence>
<dbReference type="PANTHER" id="PTHR24148">
    <property type="entry name" value="ANKYRIN REPEAT DOMAIN-CONTAINING PROTEIN 39 HOMOLOG-RELATED"/>
    <property type="match status" value="1"/>
</dbReference>
<dbReference type="Proteomes" id="UP000799441">
    <property type="component" value="Unassembled WGS sequence"/>
</dbReference>
<sequence>METSFGSEAQSLTIRSNAYLVVCQSCPEKPYLSLEVPATCARVERLTFTIESHDQGFGDPEHEERLRGGYESCNSFFEVATVMPSAHDRSFRLLLQYNRYATIKPSVHKIVWDSEISDHKIARHVRGLKAGDRIELFPRAAYPAWRNYVLSAEITMDWDSKSTSCYEADLALQSSIYSQLPVKENQIRILTLLPGDPDDDLICILETTSLDLRVTEYESLSYAWGDKHDITKIQILSASMSGDSQAIDLDITRNLHTALRYLRRPDAARKLWVDAICINQLDMKERGQQVSIMKSIYAGATCVLVWLGELTPDMVPAVNNMRQIADKYTRKPQSGRAEKRTAAMHDAQTHQTWFNTDCPLFEYDWFRRIWVLQEVYNAREIVVHCGHETLPWWLIVRVHHCLNRYDEPVRRQVMPQVYSDLFRLARVDTDIGGWTYDCHPLELSGDLLRLVIHSLDLDASDPRDKLFALTGLRPSGVGDEKGEIKAAIAPDYRKDIADVFADFTRWWIEENNSLQILSSVHLSPGRTWQALGHSMDSAHSLERPSWSLWHDGKSNWARGTLMFGQRYNEYDASKGLPPAIFQSENSRELGLRGLVIGRIEDIRSFPYFTYRENNDLQSEIFKAYETLFEPTNIHATWTSATRQDILQTELDRLHLRDHRNAHEQCADKTGSVECHPDCHFTLDDGSRGLCPPGARNGDTVAILFGGSVPYILRKCQPEEHSVNTAFRMVGECFLNGFMKGQAINQLQSRGGPYVPRHLTLV</sequence>
<feature type="domain" description="Heterokaryon incompatibility" evidence="1">
    <location>
        <begin position="217"/>
        <end position="374"/>
    </location>
</feature>
<organism evidence="2 3">
    <name type="scientific">Polychaeton citri CBS 116435</name>
    <dbReference type="NCBI Taxonomy" id="1314669"/>
    <lineage>
        <taxon>Eukaryota</taxon>
        <taxon>Fungi</taxon>
        <taxon>Dikarya</taxon>
        <taxon>Ascomycota</taxon>
        <taxon>Pezizomycotina</taxon>
        <taxon>Dothideomycetes</taxon>
        <taxon>Dothideomycetidae</taxon>
        <taxon>Capnodiales</taxon>
        <taxon>Capnodiaceae</taxon>
        <taxon>Polychaeton</taxon>
    </lineage>
</organism>
<reference evidence="2" key="1">
    <citation type="journal article" date="2020" name="Stud. Mycol.">
        <title>101 Dothideomycetes genomes: a test case for predicting lifestyles and emergence of pathogens.</title>
        <authorList>
            <person name="Haridas S."/>
            <person name="Albert R."/>
            <person name="Binder M."/>
            <person name="Bloem J."/>
            <person name="Labutti K."/>
            <person name="Salamov A."/>
            <person name="Andreopoulos B."/>
            <person name="Baker S."/>
            <person name="Barry K."/>
            <person name="Bills G."/>
            <person name="Bluhm B."/>
            <person name="Cannon C."/>
            <person name="Castanera R."/>
            <person name="Culley D."/>
            <person name="Daum C."/>
            <person name="Ezra D."/>
            <person name="Gonzalez J."/>
            <person name="Henrissat B."/>
            <person name="Kuo A."/>
            <person name="Liang C."/>
            <person name="Lipzen A."/>
            <person name="Lutzoni F."/>
            <person name="Magnuson J."/>
            <person name="Mondo S."/>
            <person name="Nolan M."/>
            <person name="Ohm R."/>
            <person name="Pangilinan J."/>
            <person name="Park H.-J."/>
            <person name="Ramirez L."/>
            <person name="Alfaro M."/>
            <person name="Sun H."/>
            <person name="Tritt A."/>
            <person name="Yoshinaga Y."/>
            <person name="Zwiers L.-H."/>
            <person name="Turgeon B."/>
            <person name="Goodwin S."/>
            <person name="Spatafora J."/>
            <person name="Crous P."/>
            <person name="Grigoriev I."/>
        </authorList>
    </citation>
    <scope>NUCLEOTIDE SEQUENCE</scope>
    <source>
        <strain evidence="2">CBS 116435</strain>
    </source>
</reference>
<dbReference type="EMBL" id="MU003844">
    <property type="protein sequence ID" value="KAF2717438.1"/>
    <property type="molecule type" value="Genomic_DNA"/>
</dbReference>
<name>A0A9P4PYR8_9PEZI</name>
<dbReference type="AlphaFoldDB" id="A0A9P4PYR8"/>
<accession>A0A9P4PYR8</accession>
<dbReference type="InterPro" id="IPR010730">
    <property type="entry name" value="HET"/>
</dbReference>
<proteinExistence type="predicted"/>
<protein>
    <submittedName>
        <fullName evidence="2">HET-domain-containing protein</fullName>
    </submittedName>
</protein>
<dbReference type="PANTHER" id="PTHR24148:SF64">
    <property type="entry name" value="HETEROKARYON INCOMPATIBILITY DOMAIN-CONTAINING PROTEIN"/>
    <property type="match status" value="1"/>
</dbReference>